<dbReference type="InterPro" id="IPR000595">
    <property type="entry name" value="cNMP-bd_dom"/>
</dbReference>
<evidence type="ECO:0000313" key="2">
    <source>
        <dbReference type="EMBL" id="GBF48505.1"/>
    </source>
</evidence>
<dbReference type="RefSeq" id="WP_167836854.1">
    <property type="nucleotide sequence ID" value="NZ_BFBB01000001.1"/>
</dbReference>
<proteinExistence type="predicted"/>
<comment type="caution">
    <text evidence="2">The sequence shown here is derived from an EMBL/GenBank/DDBJ whole genome shotgun (WGS) entry which is preliminary data.</text>
</comment>
<gene>
    <name evidence="2" type="ORF">LPTSP4_00040</name>
</gene>
<dbReference type="AlphaFoldDB" id="A0A2P2DV68"/>
<keyword evidence="3" id="KW-1185">Reference proteome</keyword>
<dbReference type="Pfam" id="PF00027">
    <property type="entry name" value="cNMP_binding"/>
    <property type="match status" value="1"/>
</dbReference>
<accession>A0A2P2DV68</accession>
<feature type="domain" description="Cyclic nucleotide-binding" evidence="1">
    <location>
        <begin position="15"/>
        <end position="98"/>
    </location>
</feature>
<name>A0A2P2DV68_9LEPT</name>
<reference evidence="2 3" key="1">
    <citation type="submission" date="2018-02" db="EMBL/GenBank/DDBJ databases">
        <title>Novel Leptospira species isolated from soil and water in Japan.</title>
        <authorList>
            <person name="Nakao R."/>
            <person name="Masuzawa T."/>
        </authorList>
    </citation>
    <scope>NUCLEOTIDE SEQUENCE [LARGE SCALE GENOMIC DNA]</scope>
    <source>
        <strain evidence="2 3">YH101</strain>
    </source>
</reference>
<sequence length="282" mass="31691">MSFFEDLHSMNLVGKQYQAGEAILTSGESTDIGVGLVLKGRVRNVPNFDGVKSAQEFYEKGMFFGLAGLISKSRLMTFQADIDGTYVLFLTEDVFQKSLLSDEKFLAQVLQSSLQKLEAIPSSDLVYPDRPVDFNELFGEGSENQFKAIRERNLAISNYIYKLRNRTAYANESIFQDDNLDDSDIYMLIEGTVLQYVRDSENPNQEHQVIALQPGALFGFLRKAGNKGHYLSARAGSEGAKLIHLDSDLLMKVTKLDVKLAWSIFLNFVLTVAVIEKTMLKR</sequence>
<dbReference type="InterPro" id="IPR018490">
    <property type="entry name" value="cNMP-bd_dom_sf"/>
</dbReference>
<protein>
    <recommendedName>
        <fullName evidence="1">Cyclic nucleotide-binding domain-containing protein</fullName>
    </recommendedName>
</protein>
<dbReference type="Proteomes" id="UP000245133">
    <property type="component" value="Unassembled WGS sequence"/>
</dbReference>
<dbReference type="Gene3D" id="2.60.120.10">
    <property type="entry name" value="Jelly Rolls"/>
    <property type="match status" value="2"/>
</dbReference>
<evidence type="ECO:0000259" key="1">
    <source>
        <dbReference type="Pfam" id="PF00027"/>
    </source>
</evidence>
<dbReference type="SUPFAM" id="SSF51206">
    <property type="entry name" value="cAMP-binding domain-like"/>
    <property type="match status" value="2"/>
</dbReference>
<evidence type="ECO:0000313" key="3">
    <source>
        <dbReference type="Proteomes" id="UP000245133"/>
    </source>
</evidence>
<dbReference type="EMBL" id="BFBB01000001">
    <property type="protein sequence ID" value="GBF48505.1"/>
    <property type="molecule type" value="Genomic_DNA"/>
</dbReference>
<organism evidence="2 3">
    <name type="scientific">Leptospira ryugenii</name>
    <dbReference type="NCBI Taxonomy" id="1917863"/>
    <lineage>
        <taxon>Bacteria</taxon>
        <taxon>Pseudomonadati</taxon>
        <taxon>Spirochaetota</taxon>
        <taxon>Spirochaetia</taxon>
        <taxon>Leptospirales</taxon>
        <taxon>Leptospiraceae</taxon>
        <taxon>Leptospira</taxon>
    </lineage>
</organism>
<dbReference type="InterPro" id="IPR014710">
    <property type="entry name" value="RmlC-like_jellyroll"/>
</dbReference>